<dbReference type="SUPFAM" id="SSF52266">
    <property type="entry name" value="SGNH hydrolase"/>
    <property type="match status" value="1"/>
</dbReference>
<proteinExistence type="predicted"/>
<protein>
    <submittedName>
        <fullName evidence="2">SGNH hydrolase-type esterase domain-containing protein</fullName>
    </submittedName>
</protein>
<dbReference type="Proteomes" id="UP000758603">
    <property type="component" value="Unassembled WGS sequence"/>
</dbReference>
<dbReference type="GeneID" id="70131946"/>
<evidence type="ECO:0000259" key="1">
    <source>
        <dbReference type="Pfam" id="PF13472"/>
    </source>
</evidence>
<reference evidence="2" key="1">
    <citation type="journal article" date="2021" name="Nat. Commun.">
        <title>Genetic determinants of endophytism in the Arabidopsis root mycobiome.</title>
        <authorList>
            <person name="Mesny F."/>
            <person name="Miyauchi S."/>
            <person name="Thiergart T."/>
            <person name="Pickel B."/>
            <person name="Atanasova L."/>
            <person name="Karlsson M."/>
            <person name="Huettel B."/>
            <person name="Barry K.W."/>
            <person name="Haridas S."/>
            <person name="Chen C."/>
            <person name="Bauer D."/>
            <person name="Andreopoulos W."/>
            <person name="Pangilinan J."/>
            <person name="LaButti K."/>
            <person name="Riley R."/>
            <person name="Lipzen A."/>
            <person name="Clum A."/>
            <person name="Drula E."/>
            <person name="Henrissat B."/>
            <person name="Kohler A."/>
            <person name="Grigoriev I.V."/>
            <person name="Martin F.M."/>
            <person name="Hacquard S."/>
        </authorList>
    </citation>
    <scope>NUCLEOTIDE SEQUENCE</scope>
    <source>
        <strain evidence="2">MPI-SDFR-AT-0073</strain>
    </source>
</reference>
<sequence>MGSTIASDDENQSLTISEFNRLLQCCAKYKQHSLKTSRDDHIPLLISGCQTPSIVLLGDSMIERMQTTRTTPGLHSWPSETFLDDASLKNLTLTSGAEIERLQGVLNAGVGGDKYENILYRLLGDPARQLRGLTDVLSQNNITLWVIHAGTNNLRSKRGLSDESVDLMRLLLQAVLRISKPGTNILVTGLFYRTDILDRLVSDANAKLKLLVRSMNGRSEKKRIVFVPPPTSVGGEHLEDHVHLNTEGYRLWIEYLLPKVSSHSRSILEN</sequence>
<dbReference type="InterPro" id="IPR036514">
    <property type="entry name" value="SGNH_hydro_sf"/>
</dbReference>
<keyword evidence="2" id="KW-0378">Hydrolase</keyword>
<dbReference type="RefSeq" id="XP_045957439.1">
    <property type="nucleotide sequence ID" value="XM_046103054.1"/>
</dbReference>
<dbReference type="GO" id="GO:0016787">
    <property type="term" value="F:hydrolase activity"/>
    <property type="evidence" value="ECO:0007669"/>
    <property type="project" value="UniProtKB-KW"/>
</dbReference>
<dbReference type="EMBL" id="JAGPXC010000005">
    <property type="protein sequence ID" value="KAH6653162.1"/>
    <property type="molecule type" value="Genomic_DNA"/>
</dbReference>
<gene>
    <name evidence="2" type="ORF">BKA67DRAFT_568735</name>
</gene>
<evidence type="ECO:0000313" key="2">
    <source>
        <dbReference type="EMBL" id="KAH6653162.1"/>
    </source>
</evidence>
<evidence type="ECO:0000313" key="3">
    <source>
        <dbReference type="Proteomes" id="UP000758603"/>
    </source>
</evidence>
<dbReference type="InterPro" id="IPR013830">
    <property type="entry name" value="SGNH_hydro"/>
</dbReference>
<name>A0A9P8ZWP4_9PEZI</name>
<comment type="caution">
    <text evidence="2">The sequence shown here is derived from an EMBL/GenBank/DDBJ whole genome shotgun (WGS) entry which is preliminary data.</text>
</comment>
<dbReference type="Pfam" id="PF13472">
    <property type="entry name" value="Lipase_GDSL_2"/>
    <property type="match status" value="1"/>
</dbReference>
<dbReference type="Gene3D" id="3.40.50.1110">
    <property type="entry name" value="SGNH hydrolase"/>
    <property type="match status" value="1"/>
</dbReference>
<accession>A0A9P8ZWP4</accession>
<feature type="domain" description="SGNH hydrolase-type esterase" evidence="1">
    <location>
        <begin position="57"/>
        <end position="251"/>
    </location>
</feature>
<dbReference type="OrthoDB" id="505607at2759"/>
<dbReference type="AlphaFoldDB" id="A0A9P8ZWP4"/>
<organism evidence="2 3">
    <name type="scientific">Truncatella angustata</name>
    <dbReference type="NCBI Taxonomy" id="152316"/>
    <lineage>
        <taxon>Eukaryota</taxon>
        <taxon>Fungi</taxon>
        <taxon>Dikarya</taxon>
        <taxon>Ascomycota</taxon>
        <taxon>Pezizomycotina</taxon>
        <taxon>Sordariomycetes</taxon>
        <taxon>Xylariomycetidae</taxon>
        <taxon>Amphisphaeriales</taxon>
        <taxon>Sporocadaceae</taxon>
        <taxon>Truncatella</taxon>
    </lineage>
</organism>
<dbReference type="CDD" id="cd00229">
    <property type="entry name" value="SGNH_hydrolase"/>
    <property type="match status" value="1"/>
</dbReference>
<keyword evidence="3" id="KW-1185">Reference proteome</keyword>